<evidence type="ECO:0000313" key="1">
    <source>
        <dbReference type="EMBL" id="KAI0086085.1"/>
    </source>
</evidence>
<dbReference type="EMBL" id="MU274926">
    <property type="protein sequence ID" value="KAI0086085.1"/>
    <property type="molecule type" value="Genomic_DNA"/>
</dbReference>
<sequence>MNIGDLPTTPQKAPNASSTPSDTLKSLHLPVGNTPVSKKKSPQVSSANYSVEASRYAVAHDLPDKVPEVDFAFFQDYILPPLNDKIKIQDVISTLETKKVIVDGRWAAFPSDPWEYASGSGGKENTVFSYLADVIKEIISHSGIGDGKAIDYVSRPNSNLVCCCEEEKKAARPDGYFLFEDHTERFDARDYWRDILTPAEFKLRDRHEDLQDDVNKICWNMYQVMKEDPRRRFVFGFTIENTQMRVWLMSRAEVIVSQPFNFITDHAKFIHFVLSQVYAKPHELGIDTNMTVVKGKGDDSTLVYDIVLHHDPVEGGREEADPIVVRTVYLINDDGVKYPLGRGTRVWRVDRLVHGRVDESAPGRVLKEGWVDEDREREGNILEQIKNQPGVIADDDLKLAFDGLLLTPVASGDVMIGDHPDSTRGLITRGADIPDTAEMFSLKVPDSHQPSHTARGTDSAAETQISIAPCTVRLRQKLIRNLKKRHYRILLAEECKPLSKETSLHNVFLGLAEITDGLSLLHLSGCGWVHRDVSTGNIMYHRESDKWKLSDVEFAKRLDFELAHEIRTGTANFMAVEVDKGRYLYRTTPDVPEVPDRKRGDVKVIAKRMNQRRCGNSPAPRKDKEDPSTFIESTPKQPFHYNPTHDLESLWWIGVYFVINKITLPAIASDGAPAVDSTDTILSPATSSLTVEQRQYARRLFYSYEARSSAMSTEDTSDFDEEIMHWPAHLKEICLKLIELRKRLRKHYAIIERPGFVITNQVCNGTTSLDSLYDTFRMTFTFLAGTLAARDITVAPLPFDFDEEGVLHAAAQKSARASVKSNSKRKSHAEGHSVASSSASKKQKPNTQAQPSVGASMSMEVGDMEDRSGTGKGKGVAR</sequence>
<dbReference type="Proteomes" id="UP001055072">
    <property type="component" value="Unassembled WGS sequence"/>
</dbReference>
<protein>
    <submittedName>
        <fullName evidence="1">Uncharacterized protein</fullName>
    </submittedName>
</protein>
<organism evidence="1 2">
    <name type="scientific">Irpex rosettiformis</name>
    <dbReference type="NCBI Taxonomy" id="378272"/>
    <lineage>
        <taxon>Eukaryota</taxon>
        <taxon>Fungi</taxon>
        <taxon>Dikarya</taxon>
        <taxon>Basidiomycota</taxon>
        <taxon>Agaricomycotina</taxon>
        <taxon>Agaricomycetes</taxon>
        <taxon>Polyporales</taxon>
        <taxon>Irpicaceae</taxon>
        <taxon>Irpex</taxon>
    </lineage>
</organism>
<accession>A0ACB8TVS3</accession>
<name>A0ACB8TVS3_9APHY</name>
<comment type="caution">
    <text evidence="1">The sequence shown here is derived from an EMBL/GenBank/DDBJ whole genome shotgun (WGS) entry which is preliminary data.</text>
</comment>
<proteinExistence type="predicted"/>
<keyword evidence="2" id="KW-1185">Reference proteome</keyword>
<reference evidence="1" key="1">
    <citation type="journal article" date="2021" name="Environ. Microbiol.">
        <title>Gene family expansions and transcriptome signatures uncover fungal adaptations to wood decay.</title>
        <authorList>
            <person name="Hage H."/>
            <person name="Miyauchi S."/>
            <person name="Viragh M."/>
            <person name="Drula E."/>
            <person name="Min B."/>
            <person name="Chaduli D."/>
            <person name="Navarro D."/>
            <person name="Favel A."/>
            <person name="Norest M."/>
            <person name="Lesage-Meessen L."/>
            <person name="Balint B."/>
            <person name="Merenyi Z."/>
            <person name="de Eugenio L."/>
            <person name="Morin E."/>
            <person name="Martinez A.T."/>
            <person name="Baldrian P."/>
            <person name="Stursova M."/>
            <person name="Martinez M.J."/>
            <person name="Novotny C."/>
            <person name="Magnuson J.K."/>
            <person name="Spatafora J.W."/>
            <person name="Maurice S."/>
            <person name="Pangilinan J."/>
            <person name="Andreopoulos W."/>
            <person name="LaButti K."/>
            <person name="Hundley H."/>
            <person name="Na H."/>
            <person name="Kuo A."/>
            <person name="Barry K."/>
            <person name="Lipzen A."/>
            <person name="Henrissat B."/>
            <person name="Riley R."/>
            <person name="Ahrendt S."/>
            <person name="Nagy L.G."/>
            <person name="Grigoriev I.V."/>
            <person name="Martin F."/>
            <person name="Rosso M.N."/>
        </authorList>
    </citation>
    <scope>NUCLEOTIDE SEQUENCE</scope>
    <source>
        <strain evidence="1">CBS 384.51</strain>
    </source>
</reference>
<gene>
    <name evidence="1" type="ORF">BDY19DRAFT_996268</name>
</gene>
<evidence type="ECO:0000313" key="2">
    <source>
        <dbReference type="Proteomes" id="UP001055072"/>
    </source>
</evidence>